<organism evidence="1 2">
    <name type="scientific">Candidatus Magasanikbacteria bacterium CG11_big_fil_rev_8_21_14_0_20_43_7</name>
    <dbReference type="NCBI Taxonomy" id="1974654"/>
    <lineage>
        <taxon>Bacteria</taxon>
        <taxon>Candidatus Magasanikiibacteriota</taxon>
    </lineage>
</organism>
<dbReference type="AlphaFoldDB" id="A0A2H0N387"/>
<dbReference type="SUPFAM" id="SSF55486">
    <property type="entry name" value="Metalloproteases ('zincins'), catalytic domain"/>
    <property type="match status" value="1"/>
</dbReference>
<protein>
    <submittedName>
        <fullName evidence="1">Uncharacterized protein</fullName>
    </submittedName>
</protein>
<gene>
    <name evidence="1" type="ORF">COV60_00770</name>
</gene>
<name>A0A2H0N387_9BACT</name>
<dbReference type="EMBL" id="PCWM01000016">
    <property type="protein sequence ID" value="PIR03348.1"/>
    <property type="molecule type" value="Genomic_DNA"/>
</dbReference>
<accession>A0A2H0N387</accession>
<comment type="caution">
    <text evidence="1">The sequence shown here is derived from an EMBL/GenBank/DDBJ whole genome shotgun (WGS) entry which is preliminary data.</text>
</comment>
<proteinExistence type="predicted"/>
<dbReference type="Proteomes" id="UP000229782">
    <property type="component" value="Unassembled WGS sequence"/>
</dbReference>
<evidence type="ECO:0000313" key="1">
    <source>
        <dbReference type="EMBL" id="PIR03348.1"/>
    </source>
</evidence>
<reference evidence="1 2" key="1">
    <citation type="submission" date="2017-09" db="EMBL/GenBank/DDBJ databases">
        <title>Depth-based differentiation of microbial function through sediment-hosted aquifers and enrichment of novel symbionts in the deep terrestrial subsurface.</title>
        <authorList>
            <person name="Probst A.J."/>
            <person name="Ladd B."/>
            <person name="Jarett J.K."/>
            <person name="Geller-Mcgrath D.E."/>
            <person name="Sieber C.M."/>
            <person name="Emerson J.B."/>
            <person name="Anantharaman K."/>
            <person name="Thomas B.C."/>
            <person name="Malmstrom R."/>
            <person name="Stieglmeier M."/>
            <person name="Klingl A."/>
            <person name="Woyke T."/>
            <person name="Ryan C.M."/>
            <person name="Banfield J.F."/>
        </authorList>
    </citation>
    <scope>NUCLEOTIDE SEQUENCE [LARGE SCALE GENOMIC DNA]</scope>
    <source>
        <strain evidence="1">CG11_big_fil_rev_8_21_14_0_20_43_7</strain>
    </source>
</reference>
<sequence>MKSAPEREPSDILAMLHKLNAVSEENMSLWHVQPDLFPVTPDVHAQTEYSAGEIPIGDKMIKITMLASRDIGNTSLSVHVDKNALIGMVRALQRLATRQEGVFALEEITISLHQPKNPNTGESANGISPTTYLPHETDERYIEPMHSGTIILFPAAFSTDPFRGSIADVPHIEGVLTHESAHQFVAYNEIPLAEQWRRATGWEGTDEPGEFANTSPSEFPTLYAAVSPPEDFAESYALYVCAPERLKEISRRRYDFFEKTSLTQEDE</sequence>
<evidence type="ECO:0000313" key="2">
    <source>
        <dbReference type="Proteomes" id="UP000229782"/>
    </source>
</evidence>